<keyword evidence="2" id="KW-0813">Transport</keyword>
<dbReference type="InterPro" id="IPR050291">
    <property type="entry name" value="CDF_Transporter"/>
</dbReference>
<evidence type="ECO:0000256" key="4">
    <source>
        <dbReference type="ARBA" id="ARBA00022989"/>
    </source>
</evidence>
<dbReference type="Gene3D" id="1.20.1510.10">
    <property type="entry name" value="Cation efflux protein transmembrane domain"/>
    <property type="match status" value="1"/>
</dbReference>
<evidence type="ECO:0000256" key="3">
    <source>
        <dbReference type="ARBA" id="ARBA00022692"/>
    </source>
</evidence>
<sequence>MAERNRSKCHCCAVFHPIVSWKRWFKNTFKSLLMNTKYLQWLRIILDHFQSLTQPSRLSGMCLLDSFCWHMSKMIRDIRVVDPQKPYPTFDPHLELEHIGVIAFNIVLKITLFFVCFVRRDVDQVKVLLKDQGVDVITNTTAVFFSILTKYLHKNWDIVGAVIIFVTICRNWTPILFTNCIRIHGVAPKQKKIDTIKKAIEQSKLVNTVHDIVVYHRGQDVVVEECNFSLKTVLYDHNFAIHL</sequence>
<dbReference type="PANTHER" id="PTHR43840">
    <property type="entry name" value="MITOCHONDRIAL METAL TRANSPORTER 1-RELATED"/>
    <property type="match status" value="1"/>
</dbReference>
<dbReference type="GO" id="GO:0016020">
    <property type="term" value="C:membrane"/>
    <property type="evidence" value="ECO:0007669"/>
    <property type="project" value="UniProtKB-SubCell"/>
</dbReference>
<dbReference type="GO" id="GO:0008324">
    <property type="term" value="F:monoatomic cation transmembrane transporter activity"/>
    <property type="evidence" value="ECO:0007669"/>
    <property type="project" value="TreeGrafter"/>
</dbReference>
<keyword evidence="3" id="KW-0812">Transmembrane</keyword>
<reference evidence="7" key="1">
    <citation type="submission" date="2016-11" db="UniProtKB">
        <authorList>
            <consortium name="WormBaseParasite"/>
        </authorList>
    </citation>
    <scope>IDENTIFICATION</scope>
</reference>
<accession>A0A1I7XEQ5</accession>
<dbReference type="WBParaSite" id="Hba_15818">
    <property type="protein sequence ID" value="Hba_15818"/>
    <property type="gene ID" value="Hba_15818"/>
</dbReference>
<evidence type="ECO:0000256" key="1">
    <source>
        <dbReference type="ARBA" id="ARBA00004141"/>
    </source>
</evidence>
<name>A0A1I7XEQ5_HETBA</name>
<evidence type="ECO:0000313" key="6">
    <source>
        <dbReference type="Proteomes" id="UP000095283"/>
    </source>
</evidence>
<keyword evidence="4" id="KW-1133">Transmembrane helix</keyword>
<dbReference type="AlphaFoldDB" id="A0A1I7XEQ5"/>
<keyword evidence="6" id="KW-1185">Reference proteome</keyword>
<evidence type="ECO:0000256" key="5">
    <source>
        <dbReference type="ARBA" id="ARBA00023136"/>
    </source>
</evidence>
<dbReference type="InterPro" id="IPR027469">
    <property type="entry name" value="Cation_efflux_TMD_sf"/>
</dbReference>
<dbReference type="PANTHER" id="PTHR43840:SF1">
    <property type="entry name" value="ZT_DIMER DOMAIN-CONTAINING PROTEIN"/>
    <property type="match status" value="1"/>
</dbReference>
<comment type="subcellular location">
    <subcellularLocation>
        <location evidence="1">Membrane</location>
        <topology evidence="1">Multi-pass membrane protein</topology>
    </subcellularLocation>
</comment>
<dbReference type="Proteomes" id="UP000095283">
    <property type="component" value="Unplaced"/>
</dbReference>
<keyword evidence="5" id="KW-0472">Membrane</keyword>
<organism evidence="6 7">
    <name type="scientific">Heterorhabditis bacteriophora</name>
    <name type="common">Entomopathogenic nematode worm</name>
    <dbReference type="NCBI Taxonomy" id="37862"/>
    <lineage>
        <taxon>Eukaryota</taxon>
        <taxon>Metazoa</taxon>
        <taxon>Ecdysozoa</taxon>
        <taxon>Nematoda</taxon>
        <taxon>Chromadorea</taxon>
        <taxon>Rhabditida</taxon>
        <taxon>Rhabditina</taxon>
        <taxon>Rhabditomorpha</taxon>
        <taxon>Strongyloidea</taxon>
        <taxon>Heterorhabditidae</taxon>
        <taxon>Heterorhabditis</taxon>
    </lineage>
</organism>
<evidence type="ECO:0000256" key="2">
    <source>
        <dbReference type="ARBA" id="ARBA00022448"/>
    </source>
</evidence>
<proteinExistence type="predicted"/>
<protein>
    <submittedName>
        <fullName evidence="7">Transmembrane protein</fullName>
    </submittedName>
</protein>
<evidence type="ECO:0000313" key="7">
    <source>
        <dbReference type="WBParaSite" id="Hba_15818"/>
    </source>
</evidence>